<evidence type="ECO:0000256" key="8">
    <source>
        <dbReference type="ARBA" id="ARBA00023136"/>
    </source>
</evidence>
<dbReference type="EMBL" id="CM001221">
    <property type="protein sequence ID" value="AES96773.1"/>
    <property type="molecule type" value="Genomic_DNA"/>
</dbReference>
<keyword evidence="8" id="KW-0472">Membrane</keyword>
<keyword evidence="9" id="KW-0604">Photosystem II</keyword>
<reference evidence="10 12" key="2">
    <citation type="journal article" date="2014" name="BMC Genomics">
        <title>An improved genome release (version Mt4.0) for the model legume Medicago truncatula.</title>
        <authorList>
            <person name="Tang H."/>
            <person name="Krishnakumar V."/>
            <person name="Bidwell S."/>
            <person name="Rosen B."/>
            <person name="Chan A."/>
            <person name="Zhou S."/>
            <person name="Gentzbittel L."/>
            <person name="Childs K.L."/>
            <person name="Yandell M."/>
            <person name="Gundlach H."/>
            <person name="Mayer K.F."/>
            <person name="Schwartz D.C."/>
            <person name="Town C.D."/>
        </authorList>
    </citation>
    <scope>GENOME REANNOTATION</scope>
    <source>
        <strain evidence="11 12">cv. Jemalong A17</strain>
    </source>
</reference>
<dbReference type="STRING" id="3880.G7KGK7"/>
<reference evidence="10 12" key="1">
    <citation type="journal article" date="2011" name="Nature">
        <title>The Medicago genome provides insight into the evolution of rhizobial symbioses.</title>
        <authorList>
            <person name="Young N.D."/>
            <person name="Debelle F."/>
            <person name="Oldroyd G.E."/>
            <person name="Geurts R."/>
            <person name="Cannon S.B."/>
            <person name="Udvardi M.K."/>
            <person name="Benedito V.A."/>
            <person name="Mayer K.F."/>
            <person name="Gouzy J."/>
            <person name="Schoof H."/>
            <person name="Van de Peer Y."/>
            <person name="Proost S."/>
            <person name="Cook D.R."/>
            <person name="Meyers B.C."/>
            <person name="Spannagl M."/>
            <person name="Cheung F."/>
            <person name="De Mita S."/>
            <person name="Krishnakumar V."/>
            <person name="Gundlach H."/>
            <person name="Zhou S."/>
            <person name="Mudge J."/>
            <person name="Bharti A.K."/>
            <person name="Murray J.D."/>
            <person name="Naoumkina M.A."/>
            <person name="Rosen B."/>
            <person name="Silverstein K.A."/>
            <person name="Tang H."/>
            <person name="Rombauts S."/>
            <person name="Zhao P.X."/>
            <person name="Zhou P."/>
            <person name="Barbe V."/>
            <person name="Bardou P."/>
            <person name="Bechner M."/>
            <person name="Bellec A."/>
            <person name="Berger A."/>
            <person name="Berges H."/>
            <person name="Bidwell S."/>
            <person name="Bisseling T."/>
            <person name="Choisne N."/>
            <person name="Couloux A."/>
            <person name="Denny R."/>
            <person name="Deshpande S."/>
            <person name="Dai X."/>
            <person name="Doyle J.J."/>
            <person name="Dudez A.M."/>
            <person name="Farmer A.D."/>
            <person name="Fouteau S."/>
            <person name="Franken C."/>
            <person name="Gibelin C."/>
            <person name="Gish J."/>
            <person name="Goldstein S."/>
            <person name="Gonzalez A.J."/>
            <person name="Green P.J."/>
            <person name="Hallab A."/>
            <person name="Hartog M."/>
            <person name="Hua A."/>
            <person name="Humphray S.J."/>
            <person name="Jeong D.H."/>
            <person name="Jing Y."/>
            <person name="Jocker A."/>
            <person name="Kenton S.M."/>
            <person name="Kim D.J."/>
            <person name="Klee K."/>
            <person name="Lai H."/>
            <person name="Lang C."/>
            <person name="Lin S."/>
            <person name="Macmil S.L."/>
            <person name="Magdelenat G."/>
            <person name="Matthews L."/>
            <person name="McCorrison J."/>
            <person name="Monaghan E.L."/>
            <person name="Mun J.H."/>
            <person name="Najar F.Z."/>
            <person name="Nicholson C."/>
            <person name="Noirot C."/>
            <person name="O'Bleness M."/>
            <person name="Paule C.R."/>
            <person name="Poulain J."/>
            <person name="Prion F."/>
            <person name="Qin B."/>
            <person name="Qu C."/>
            <person name="Retzel E.F."/>
            <person name="Riddle C."/>
            <person name="Sallet E."/>
            <person name="Samain S."/>
            <person name="Samson N."/>
            <person name="Sanders I."/>
            <person name="Saurat O."/>
            <person name="Scarpelli C."/>
            <person name="Schiex T."/>
            <person name="Segurens B."/>
            <person name="Severin A.J."/>
            <person name="Sherrier D.J."/>
            <person name="Shi R."/>
            <person name="Sims S."/>
            <person name="Singer S.R."/>
            <person name="Sinharoy S."/>
            <person name="Sterck L."/>
            <person name="Viollet A."/>
            <person name="Wang B.B."/>
            <person name="Wang K."/>
            <person name="Wang M."/>
            <person name="Wang X."/>
            <person name="Warfsmann J."/>
            <person name="Weissenbach J."/>
            <person name="White D.D."/>
            <person name="White J.D."/>
            <person name="Wiley G.B."/>
            <person name="Wincker P."/>
            <person name="Xing Y."/>
            <person name="Yang L."/>
            <person name="Yao Z."/>
            <person name="Ying F."/>
            <person name="Zhai J."/>
            <person name="Zhou L."/>
            <person name="Zuber A."/>
            <person name="Denarie J."/>
            <person name="Dixon R.A."/>
            <person name="May G.D."/>
            <person name="Schwartz D.C."/>
            <person name="Rogers J."/>
            <person name="Quetier F."/>
            <person name="Town C.D."/>
            <person name="Roe B.A."/>
        </authorList>
    </citation>
    <scope>NUCLEOTIDE SEQUENCE [LARGE SCALE GENOMIC DNA]</scope>
    <source>
        <strain evidence="10">A17</strain>
        <strain evidence="11 12">cv. Jemalong A17</strain>
    </source>
</reference>
<gene>
    <name evidence="10" type="ordered locus">MTR_5g041300</name>
</gene>
<evidence type="ECO:0000313" key="11">
    <source>
        <dbReference type="EnsemblPlants" id="AES96773"/>
    </source>
</evidence>
<dbReference type="EnsemblPlants" id="AES96773">
    <property type="protein sequence ID" value="AES96773"/>
    <property type="gene ID" value="MTR_5g041300"/>
</dbReference>
<evidence type="ECO:0000256" key="9">
    <source>
        <dbReference type="ARBA" id="ARBA00023276"/>
    </source>
</evidence>
<proteinExistence type="predicted"/>
<dbReference type="HOGENOM" id="CLU_1498471_0_0_1"/>
<evidence type="ECO:0000256" key="4">
    <source>
        <dbReference type="ARBA" id="ARBA00022640"/>
    </source>
</evidence>
<keyword evidence="5" id="KW-0812">Transmembrane</keyword>
<keyword evidence="6" id="KW-1133">Transmembrane helix</keyword>
<dbReference type="Proteomes" id="UP000002051">
    <property type="component" value="Chromosome 5"/>
</dbReference>
<dbReference type="GO" id="GO:0016168">
    <property type="term" value="F:chlorophyll binding"/>
    <property type="evidence" value="ECO:0007669"/>
    <property type="project" value="UniProtKB-KW"/>
</dbReference>
<evidence type="ECO:0000256" key="1">
    <source>
        <dbReference type="ARBA" id="ARBA00004141"/>
    </source>
</evidence>
<organism evidence="10 12">
    <name type="scientific">Medicago truncatula</name>
    <name type="common">Barrel medic</name>
    <name type="synonym">Medicago tribuloides</name>
    <dbReference type="NCBI Taxonomy" id="3880"/>
    <lineage>
        <taxon>Eukaryota</taxon>
        <taxon>Viridiplantae</taxon>
        <taxon>Streptophyta</taxon>
        <taxon>Embryophyta</taxon>
        <taxon>Tracheophyta</taxon>
        <taxon>Spermatophyta</taxon>
        <taxon>Magnoliopsida</taxon>
        <taxon>eudicotyledons</taxon>
        <taxon>Gunneridae</taxon>
        <taxon>Pentapetalae</taxon>
        <taxon>rosids</taxon>
        <taxon>fabids</taxon>
        <taxon>Fabales</taxon>
        <taxon>Fabaceae</taxon>
        <taxon>Papilionoideae</taxon>
        <taxon>50 kb inversion clade</taxon>
        <taxon>NPAAA clade</taxon>
        <taxon>Hologalegina</taxon>
        <taxon>IRL clade</taxon>
        <taxon>Trifolieae</taxon>
        <taxon>Medicago</taxon>
    </lineage>
</organism>
<sequence length="180" mass="21070">MFDFLNKRVVETAREIYRRVGAGLAENQNLLEAWSKILEKIAFYDYVDGIVVGWLEHPIFRDKDGRELYVRRICLLFFETFPVVLVDGDKLVRADVPFQRAELKYSVEQDVTVEFFGDDLNAVGYSDPAVVKKYDLCFDLRKFYNENMRTIYHYHGGCNVGSFVDKRYKVHNIKRSKGMG</sequence>
<keyword evidence="3" id="KW-0602">Photosynthesis</keyword>
<keyword evidence="12" id="KW-1185">Reference proteome</keyword>
<keyword evidence="4" id="KW-0934">Plastid</keyword>
<protein>
    <submittedName>
        <fullName evidence="10">Photosystem II CP43 chlorophyll apoprotein</fullName>
    </submittedName>
</protein>
<dbReference type="Gene3D" id="3.10.680.10">
    <property type="entry name" value="Photosystem II CP47 reaction center protein"/>
    <property type="match status" value="2"/>
</dbReference>
<dbReference type="Pfam" id="PF00421">
    <property type="entry name" value="PSII"/>
    <property type="match status" value="1"/>
</dbReference>
<accession>G7KGK7</accession>
<dbReference type="InterPro" id="IPR036001">
    <property type="entry name" value="PS_II_antenna-like_sf"/>
</dbReference>
<comment type="subcellular location">
    <subcellularLocation>
        <location evidence="1">Membrane</location>
        <topology evidence="1">Multi-pass membrane protein</topology>
    </subcellularLocation>
</comment>
<evidence type="ECO:0000313" key="10">
    <source>
        <dbReference type="EMBL" id="AES96773.1"/>
    </source>
</evidence>
<evidence type="ECO:0000256" key="3">
    <source>
        <dbReference type="ARBA" id="ARBA00022531"/>
    </source>
</evidence>
<keyword evidence="2" id="KW-0148">Chlorophyll</keyword>
<dbReference type="AlphaFoldDB" id="G7KGK7"/>
<dbReference type="InterPro" id="IPR000932">
    <property type="entry name" value="PS_antenna-like"/>
</dbReference>
<evidence type="ECO:0000256" key="7">
    <source>
        <dbReference type="ARBA" id="ARBA00022991"/>
    </source>
</evidence>
<dbReference type="GO" id="GO:0009767">
    <property type="term" value="P:photosynthetic electron transport chain"/>
    <property type="evidence" value="ECO:0007669"/>
    <property type="project" value="InterPro"/>
</dbReference>
<evidence type="ECO:0000256" key="5">
    <source>
        <dbReference type="ARBA" id="ARBA00022692"/>
    </source>
</evidence>
<reference evidence="11" key="3">
    <citation type="submission" date="2015-04" db="UniProtKB">
        <authorList>
            <consortium name="EnsemblPlants"/>
        </authorList>
    </citation>
    <scope>IDENTIFICATION</scope>
    <source>
        <strain evidence="11">cv. Jemalong A17</strain>
    </source>
</reference>
<keyword evidence="7" id="KW-0157">Chromophore</keyword>
<evidence type="ECO:0000256" key="6">
    <source>
        <dbReference type="ARBA" id="ARBA00022989"/>
    </source>
</evidence>
<name>G7KGK7_MEDTR</name>
<evidence type="ECO:0000313" key="12">
    <source>
        <dbReference type="Proteomes" id="UP000002051"/>
    </source>
</evidence>
<dbReference type="SUPFAM" id="SSF161077">
    <property type="entry name" value="Photosystem II antenna protein-like"/>
    <property type="match status" value="1"/>
</dbReference>
<dbReference type="GO" id="GO:0009523">
    <property type="term" value="C:photosystem II"/>
    <property type="evidence" value="ECO:0007669"/>
    <property type="project" value="UniProtKB-KW"/>
</dbReference>
<dbReference type="PaxDb" id="3880-AES96773"/>
<evidence type="ECO:0000256" key="2">
    <source>
        <dbReference type="ARBA" id="ARBA00022494"/>
    </source>
</evidence>
<dbReference type="eggNOG" id="ENOG502QRV6">
    <property type="taxonomic scope" value="Eukaryota"/>
</dbReference>